<dbReference type="SMART" id="SM00028">
    <property type="entry name" value="TPR"/>
    <property type="match status" value="6"/>
</dbReference>
<reference evidence="8 10" key="2">
    <citation type="submission" date="2018-08" db="EMBL/GenBank/DDBJ databases">
        <title>Genomic Encyclopedia of Archaeal and Bacterial Type Strains, Phase II (KMG-II): from individual species to whole genera.</title>
        <authorList>
            <person name="Goeker M."/>
        </authorList>
    </citation>
    <scope>NUCLEOTIDE SEQUENCE [LARGE SCALE GENOMIC DNA]</scope>
    <source>
        <strain evidence="8 10">DSM 2261</strain>
    </source>
</reference>
<reference evidence="7 9" key="1">
    <citation type="submission" date="2015-05" db="EMBL/GenBank/DDBJ databases">
        <title>Genome assembly of Archangium gephyra DSM 2261.</title>
        <authorList>
            <person name="Sharma G."/>
            <person name="Subramanian S."/>
        </authorList>
    </citation>
    <scope>NUCLEOTIDE SEQUENCE [LARGE SCALE GENOMIC DNA]</scope>
    <source>
        <strain evidence="7 9">DSM 2261</strain>
    </source>
</reference>
<feature type="region of interest" description="Disordered" evidence="5">
    <location>
        <begin position="39"/>
        <end position="364"/>
    </location>
</feature>
<organism evidence="7 9">
    <name type="scientific">Archangium gephyra</name>
    <dbReference type="NCBI Taxonomy" id="48"/>
    <lineage>
        <taxon>Bacteria</taxon>
        <taxon>Pseudomonadati</taxon>
        <taxon>Myxococcota</taxon>
        <taxon>Myxococcia</taxon>
        <taxon>Myxococcales</taxon>
        <taxon>Cystobacterineae</taxon>
        <taxon>Archangiaceae</taxon>
        <taxon>Archangium</taxon>
    </lineage>
</organism>
<evidence type="ECO:0000256" key="4">
    <source>
        <dbReference type="SAM" id="Coils"/>
    </source>
</evidence>
<gene>
    <name evidence="7" type="ORF">AA314_06772</name>
    <name evidence="8" type="ORF">ATI61_102214</name>
</gene>
<dbReference type="PANTHER" id="PTHR45586">
    <property type="entry name" value="TPR REPEAT-CONTAINING PROTEIN PA4667"/>
    <property type="match status" value="1"/>
</dbReference>
<feature type="domain" description="Zinc finger/thioredoxin putative" evidence="6">
    <location>
        <begin position="1"/>
        <end position="33"/>
    </location>
</feature>
<evidence type="ECO:0000313" key="9">
    <source>
        <dbReference type="Proteomes" id="UP000035579"/>
    </source>
</evidence>
<evidence type="ECO:0000256" key="2">
    <source>
        <dbReference type="ARBA" id="ARBA00022803"/>
    </source>
</evidence>
<evidence type="ECO:0000256" key="1">
    <source>
        <dbReference type="ARBA" id="ARBA00022737"/>
    </source>
</evidence>
<dbReference type="InterPro" id="IPR051012">
    <property type="entry name" value="CellSynth/LPSAsmb/PSIAsmb"/>
</dbReference>
<feature type="compositionally biased region" description="Low complexity" evidence="5">
    <location>
        <begin position="514"/>
        <end position="528"/>
    </location>
</feature>
<evidence type="ECO:0000313" key="8">
    <source>
        <dbReference type="EMBL" id="REG35841.1"/>
    </source>
</evidence>
<name>A0AAC8TI24_9BACT</name>
<dbReference type="PANTHER" id="PTHR45586:SF1">
    <property type="entry name" value="LIPOPOLYSACCHARIDE ASSEMBLY PROTEIN B"/>
    <property type="match status" value="1"/>
</dbReference>
<dbReference type="Pfam" id="PF14559">
    <property type="entry name" value="TPR_19"/>
    <property type="match status" value="1"/>
</dbReference>
<keyword evidence="1" id="KW-0677">Repeat</keyword>
<accession>A0AAC8TI24</accession>
<dbReference type="Proteomes" id="UP000035579">
    <property type="component" value="Chromosome"/>
</dbReference>
<dbReference type="InterPro" id="IPR011723">
    <property type="entry name" value="Znf/thioredoxin_put"/>
</dbReference>
<dbReference type="RefSeq" id="WP_053066896.1">
    <property type="nucleotide sequence ID" value="NZ_CP011509.1"/>
</dbReference>
<dbReference type="PROSITE" id="PS50005">
    <property type="entry name" value="TPR"/>
    <property type="match status" value="2"/>
</dbReference>
<feature type="compositionally biased region" description="Low complexity" evidence="5">
    <location>
        <begin position="43"/>
        <end position="55"/>
    </location>
</feature>
<dbReference type="EMBL" id="CP011509">
    <property type="protein sequence ID" value="AKJ05146.1"/>
    <property type="molecule type" value="Genomic_DNA"/>
</dbReference>
<dbReference type="NCBIfam" id="TIGR02098">
    <property type="entry name" value="MJ0042_CXXC"/>
    <property type="match status" value="1"/>
</dbReference>
<feature type="compositionally biased region" description="Pro residues" evidence="5">
    <location>
        <begin position="178"/>
        <end position="192"/>
    </location>
</feature>
<feature type="repeat" description="TPR" evidence="3">
    <location>
        <begin position="1051"/>
        <end position="1084"/>
    </location>
</feature>
<dbReference type="SUPFAM" id="SSF48452">
    <property type="entry name" value="TPR-like"/>
    <property type="match status" value="2"/>
</dbReference>
<evidence type="ECO:0000259" key="6">
    <source>
        <dbReference type="Pfam" id="PF13717"/>
    </source>
</evidence>
<feature type="coiled-coil region" evidence="4">
    <location>
        <begin position="812"/>
        <end position="846"/>
    </location>
</feature>
<dbReference type="Pfam" id="PF13717">
    <property type="entry name" value="Zn_ribbon_4"/>
    <property type="match status" value="1"/>
</dbReference>
<protein>
    <submittedName>
        <fullName evidence="7">DNA gyrase subunit B</fullName>
    </submittedName>
    <submittedName>
        <fullName evidence="8">Zn finger-like uncharacterized protein</fullName>
    </submittedName>
</protein>
<dbReference type="AlphaFoldDB" id="A0AAC8TI24"/>
<evidence type="ECO:0000256" key="5">
    <source>
        <dbReference type="SAM" id="MobiDB-lite"/>
    </source>
</evidence>
<keyword evidence="2 3" id="KW-0802">TPR repeat</keyword>
<feature type="compositionally biased region" description="Pro residues" evidence="5">
    <location>
        <begin position="343"/>
        <end position="363"/>
    </location>
</feature>
<keyword evidence="4" id="KW-0175">Coiled coil</keyword>
<feature type="compositionally biased region" description="Pro residues" evidence="5">
    <location>
        <begin position="229"/>
        <end position="240"/>
    </location>
</feature>
<evidence type="ECO:0000313" key="7">
    <source>
        <dbReference type="EMBL" id="AKJ05146.1"/>
    </source>
</evidence>
<dbReference type="EMBL" id="QUMU01000002">
    <property type="protein sequence ID" value="REG35841.1"/>
    <property type="molecule type" value="Genomic_DNA"/>
</dbReference>
<proteinExistence type="predicted"/>
<dbReference type="Proteomes" id="UP000256345">
    <property type="component" value="Unassembled WGS sequence"/>
</dbReference>
<evidence type="ECO:0000256" key="3">
    <source>
        <dbReference type="PROSITE-ProRule" id="PRU00339"/>
    </source>
</evidence>
<dbReference type="KEGG" id="age:AA314_06772"/>
<dbReference type="Gene3D" id="1.25.40.10">
    <property type="entry name" value="Tetratricopeptide repeat domain"/>
    <property type="match status" value="2"/>
</dbReference>
<feature type="compositionally biased region" description="Low complexity" evidence="5">
    <location>
        <begin position="69"/>
        <end position="88"/>
    </location>
</feature>
<feature type="compositionally biased region" description="Low complexity" evidence="5">
    <location>
        <begin position="435"/>
        <end position="467"/>
    </location>
</feature>
<evidence type="ECO:0000313" key="10">
    <source>
        <dbReference type="Proteomes" id="UP000256345"/>
    </source>
</evidence>
<feature type="repeat" description="TPR" evidence="3">
    <location>
        <begin position="739"/>
        <end position="772"/>
    </location>
</feature>
<feature type="region of interest" description="Disordered" evidence="5">
    <location>
        <begin position="505"/>
        <end position="528"/>
    </location>
</feature>
<feature type="compositionally biased region" description="Pro residues" evidence="5">
    <location>
        <begin position="276"/>
        <end position="296"/>
    </location>
</feature>
<sequence length="1131" mass="118514">MRIICQKCAAAYAIDDRVITPKGVRAQCPRCRHLQLVKREDSPAVPESKPAAAAPKPTPAAKPAPAPKPAVAAKPASSSARPATPIAPLSSDSLFGDLGDLEPAPDPNESSADSLLNDLEALGRPATPAAPLEKDSLFGDLAELTQSSPSNPAIDLGASSKPGTPTYSIPSGDLLFDEPPPPPVPAPQPRPAAPVQARPAAPAPQPKPAAPAYSVPSDDALFDFNAPPGFDPPAPQPKPAAPVQARPAAPKPAPAPAALPEMADDGIFDFNAPPGFSSPPPVAAPQPRAAPAPAPAALPEMADDGMFDFNAPPGFSSPPPVAAPAAAAAPEGDPLLDFFGAPPSQPAPAAAPMPVAAPAPARPAAPTGGIQKTCRECGKQMVDPFDLALGACEDCRHRGQQKPTPAPVPEGRSVEVLDLPPLGDTGGAPAGASLSPEPGSGARAAPPALAPEPRSGVNSRSGVAVSASGGGRGGLIAAAVVLLLVGGGGAAYFFVPQVKDLVGGGKSESGGGATSSSSGQQQPATAALPPALESVLPRWQLMFVDATSGDSKQLLAQGQSLLEKDQRLAYSEAAESFQRALLLDPRSDTAIGGYVQALALGLGSRMDDPTFLEARSLIEAAEERSRRGPELLVAHANLLLARAGKSENMQQAQKLAEEVLANPKVGTPAQKAEAHLVLGRVFLTSSRELANEHFESALSLASDFQRVHYYRALADETAGDYSLAIERLQKRLAQDPDHWETRSTLARIFMEVGQVEQARELYEARLKSTPNDFQALLALAVMRYQVDNGLTGGLGALRALLRNRDKYDEREVAELLLHLSAAERVANNLEAAAKMARESLQLQKHNPAAHLQLFLVSVKRKDATAAAEHFAGLKGHLDSPVLEKLLEGRLRLLERKPAEAMPLFLEAAQQDPRYVDALLLAGVAGAQNGRRDESFRVLAQASQGDPLRLSPRPPVTSFYLRSGDLLEGLEGSIVAAGRGDDDLLANLYEGLLRFHQGDAAAAEKLLKKVNDFDTNNALASAYRTFIAMGRKDLKSAKAHAARAVAGGRQVAIAHLALGLVMVESKELELAKRSLREAVTLAPKLYSAEVKLAELEATSSRDSVRERLVRLLSLDPSFLPAKRVLYSLDKRG</sequence>
<feature type="region of interest" description="Disordered" evidence="5">
    <location>
        <begin position="397"/>
        <end position="468"/>
    </location>
</feature>
<feature type="compositionally biased region" description="Pro residues" evidence="5">
    <location>
        <begin position="56"/>
        <end position="68"/>
    </location>
</feature>
<keyword evidence="10" id="KW-1185">Reference proteome</keyword>
<dbReference type="InterPro" id="IPR019734">
    <property type="entry name" value="TPR_rpt"/>
</dbReference>
<dbReference type="InterPro" id="IPR011990">
    <property type="entry name" value="TPR-like_helical_dom_sf"/>
</dbReference>